<dbReference type="InterPro" id="IPR019734">
    <property type="entry name" value="TPR_rpt"/>
</dbReference>
<feature type="transmembrane region" description="Helical" evidence="6">
    <location>
        <begin position="43"/>
        <end position="61"/>
    </location>
</feature>
<feature type="transmembrane region" description="Helical" evidence="6">
    <location>
        <begin position="73"/>
        <end position="94"/>
    </location>
</feature>
<feature type="transmembrane region" description="Helical" evidence="6">
    <location>
        <begin position="375"/>
        <end position="393"/>
    </location>
</feature>
<keyword evidence="3 6" id="KW-1133">Transmembrane helix</keyword>
<gene>
    <name evidence="8" type="ORF">A2175_02210</name>
</gene>
<proteinExistence type="predicted"/>
<dbReference type="Pfam" id="PF13181">
    <property type="entry name" value="TPR_8"/>
    <property type="match status" value="2"/>
</dbReference>
<dbReference type="SUPFAM" id="SSF48452">
    <property type="entry name" value="TPR-like"/>
    <property type="match status" value="1"/>
</dbReference>
<dbReference type="InterPro" id="IPR011990">
    <property type="entry name" value="TPR-like_helical_dom_sf"/>
</dbReference>
<feature type="transmembrane region" description="Helical" evidence="6">
    <location>
        <begin position="193"/>
        <end position="211"/>
    </location>
</feature>
<name>A0A1G2DZ88_9BACT</name>
<dbReference type="PROSITE" id="PS50293">
    <property type="entry name" value="TPR_REGION"/>
    <property type="match status" value="1"/>
</dbReference>
<dbReference type="SMART" id="SM00028">
    <property type="entry name" value="TPR"/>
    <property type="match status" value="2"/>
</dbReference>
<comment type="subcellular location">
    <subcellularLocation>
        <location evidence="1">Membrane</location>
        <topology evidence="1">Multi-pass membrane protein</topology>
    </subcellularLocation>
</comment>
<feature type="transmembrane region" description="Helical" evidence="6">
    <location>
        <begin position="341"/>
        <end position="363"/>
    </location>
</feature>
<feature type="transmembrane region" description="Helical" evidence="6">
    <location>
        <begin position="245"/>
        <end position="264"/>
    </location>
</feature>
<feature type="domain" description="O-antigen ligase-related" evidence="7">
    <location>
        <begin position="212"/>
        <end position="352"/>
    </location>
</feature>
<accession>A0A1G2DZ88</accession>
<dbReference type="Pfam" id="PF04932">
    <property type="entry name" value="Wzy_C"/>
    <property type="match status" value="1"/>
</dbReference>
<protein>
    <recommendedName>
        <fullName evidence="7">O-antigen ligase-related domain-containing protein</fullName>
    </recommendedName>
</protein>
<dbReference type="STRING" id="1801663.A2175_02210"/>
<dbReference type="GO" id="GO:0016020">
    <property type="term" value="C:membrane"/>
    <property type="evidence" value="ECO:0007669"/>
    <property type="project" value="UniProtKB-SubCell"/>
</dbReference>
<dbReference type="Proteomes" id="UP000176755">
    <property type="component" value="Unassembled WGS sequence"/>
</dbReference>
<evidence type="ECO:0000256" key="5">
    <source>
        <dbReference type="PROSITE-ProRule" id="PRU00339"/>
    </source>
</evidence>
<dbReference type="PANTHER" id="PTHR37422">
    <property type="entry name" value="TEICHURONIC ACID BIOSYNTHESIS PROTEIN TUAE"/>
    <property type="match status" value="1"/>
</dbReference>
<feature type="transmembrane region" description="Helical" evidence="6">
    <location>
        <begin position="134"/>
        <end position="153"/>
    </location>
</feature>
<dbReference type="Gene3D" id="1.25.40.10">
    <property type="entry name" value="Tetratricopeptide repeat domain"/>
    <property type="match status" value="1"/>
</dbReference>
<feature type="transmembrane region" description="Helical" evidence="6">
    <location>
        <begin position="12"/>
        <end position="31"/>
    </location>
</feature>
<reference evidence="8 9" key="1">
    <citation type="journal article" date="2016" name="Nat. Commun.">
        <title>Thousands of microbial genomes shed light on interconnected biogeochemical processes in an aquifer system.</title>
        <authorList>
            <person name="Anantharaman K."/>
            <person name="Brown C.T."/>
            <person name="Hug L.A."/>
            <person name="Sharon I."/>
            <person name="Castelle C.J."/>
            <person name="Probst A.J."/>
            <person name="Thomas B.C."/>
            <person name="Singh A."/>
            <person name="Wilkins M.J."/>
            <person name="Karaoz U."/>
            <person name="Brodie E.L."/>
            <person name="Williams K.H."/>
            <person name="Hubbard S.S."/>
            <person name="Banfield J.F."/>
        </authorList>
    </citation>
    <scope>NUCLEOTIDE SEQUENCE [LARGE SCALE GENOMIC DNA]</scope>
</reference>
<dbReference type="PANTHER" id="PTHR37422:SF13">
    <property type="entry name" value="LIPOPOLYSACCHARIDE BIOSYNTHESIS PROTEIN PA4999-RELATED"/>
    <property type="match status" value="1"/>
</dbReference>
<feature type="repeat" description="TPR" evidence="5">
    <location>
        <begin position="680"/>
        <end position="713"/>
    </location>
</feature>
<evidence type="ECO:0000256" key="1">
    <source>
        <dbReference type="ARBA" id="ARBA00004141"/>
    </source>
</evidence>
<evidence type="ECO:0000313" key="8">
    <source>
        <dbReference type="EMBL" id="OGZ18924.1"/>
    </source>
</evidence>
<feature type="transmembrane region" description="Helical" evidence="6">
    <location>
        <begin position="217"/>
        <end position="238"/>
    </location>
</feature>
<feature type="repeat" description="TPR" evidence="5">
    <location>
        <begin position="575"/>
        <end position="608"/>
    </location>
</feature>
<dbReference type="AlphaFoldDB" id="A0A1G2DZ88"/>
<sequence length="726" mass="82947">MSGRINLEKIYFTIVEWGTYLAMLTPLIFIRSYFFPFVVPKTIFFRIIVDIIFIAYVLLVISNPKYRPRFTPLTIAIAIFLGILILTSITGINFEKSFWSVFERMTGLITFFHLFIFYIILTSVFRERKYWERILTASILVCVFISFLVLTSGDPTTRGGGTLGNSSFFSAYSLFNLFFAIVLLVGKSGIWRIFYGLAMILFLISLFFNPGGFTKGAVTAFVIGAFVLIFGSLIFYLLSSGKKMLRNIAFALIVLLILGGLGLFQLDFTKEKIAEVWQSNSVQSRLVVWNIAWQGWQEKFWLGWGLENFNIPFAKYFDPELPVTGDLWYDRVHNVVLDTGVASGIVGLISYLSILGVAIFGLFKLLPKITDKKNVFIPLGMTALMVVYFLQNIWVFDMISSYVMFFLSLAFINFLIAPQKKEEVATRRIPLPSLIGALLIIITIFTLIFTNIQPARASKFTIYGISFPLEQSLNYFQKAITTSPIAKFEVPEQIVTKFTDLAFAGNQNEELLVEGLKLAEEQMKKSVAESSLDFRSRLFLGKFYNNLYQFTQDPKTLDLANEILGEAKNLSPKNQQVYWMLGQTKLFEGNREEAIELFRKAVDLDPRFAQSRWYLLLAYKIAGKYELALAELKEIERLEFNWMTDVNNFKPVADIYKGLNDVDALISLYEKGTEIYPNEVQFWANLADAYAAKGEREKAKQAAEKVRELDPESASQIEEFLKELGY</sequence>
<keyword evidence="5" id="KW-0802">TPR repeat</keyword>
<dbReference type="InterPro" id="IPR051533">
    <property type="entry name" value="WaaL-like"/>
</dbReference>
<feature type="transmembrane region" description="Helical" evidence="6">
    <location>
        <begin position="399"/>
        <end position="417"/>
    </location>
</feature>
<dbReference type="EMBL" id="MHLY01000004">
    <property type="protein sequence ID" value="OGZ18924.1"/>
    <property type="molecule type" value="Genomic_DNA"/>
</dbReference>
<dbReference type="PROSITE" id="PS50005">
    <property type="entry name" value="TPR"/>
    <property type="match status" value="2"/>
</dbReference>
<evidence type="ECO:0000259" key="7">
    <source>
        <dbReference type="Pfam" id="PF04932"/>
    </source>
</evidence>
<keyword evidence="2 6" id="KW-0812">Transmembrane</keyword>
<feature type="transmembrane region" description="Helical" evidence="6">
    <location>
        <begin position="429"/>
        <end position="449"/>
    </location>
</feature>
<dbReference type="InterPro" id="IPR007016">
    <property type="entry name" value="O-antigen_ligase-rel_domated"/>
</dbReference>
<feature type="transmembrane region" description="Helical" evidence="6">
    <location>
        <begin position="106"/>
        <end position="125"/>
    </location>
</feature>
<evidence type="ECO:0000256" key="4">
    <source>
        <dbReference type="ARBA" id="ARBA00023136"/>
    </source>
</evidence>
<organism evidence="8 9">
    <name type="scientific">Candidatus Nealsonbacteria bacterium RBG_13_42_11</name>
    <dbReference type="NCBI Taxonomy" id="1801663"/>
    <lineage>
        <taxon>Bacteria</taxon>
        <taxon>Candidatus Nealsoniibacteriota</taxon>
    </lineage>
</organism>
<evidence type="ECO:0000256" key="6">
    <source>
        <dbReference type="SAM" id="Phobius"/>
    </source>
</evidence>
<evidence type="ECO:0000256" key="2">
    <source>
        <dbReference type="ARBA" id="ARBA00022692"/>
    </source>
</evidence>
<keyword evidence="4 6" id="KW-0472">Membrane</keyword>
<feature type="transmembrane region" description="Helical" evidence="6">
    <location>
        <begin position="168"/>
        <end position="186"/>
    </location>
</feature>
<evidence type="ECO:0000256" key="3">
    <source>
        <dbReference type="ARBA" id="ARBA00022989"/>
    </source>
</evidence>
<evidence type="ECO:0000313" key="9">
    <source>
        <dbReference type="Proteomes" id="UP000176755"/>
    </source>
</evidence>
<comment type="caution">
    <text evidence="8">The sequence shown here is derived from an EMBL/GenBank/DDBJ whole genome shotgun (WGS) entry which is preliminary data.</text>
</comment>